<dbReference type="PANTHER" id="PTHR21311:SF0">
    <property type="entry name" value="CONSERVED OLIGOMERIC GOLGI COMPLEX SUBUNIT 8"/>
    <property type="match status" value="1"/>
</dbReference>
<dbReference type="SUPFAM" id="SSF74788">
    <property type="entry name" value="Cullin repeat-like"/>
    <property type="match status" value="1"/>
</dbReference>
<dbReference type="EMBL" id="IACF01003013">
    <property type="protein sequence ID" value="LAB68644.1"/>
    <property type="molecule type" value="mRNA"/>
</dbReference>
<feature type="region of interest" description="Disordered" evidence="9">
    <location>
        <begin position="554"/>
        <end position="608"/>
    </location>
</feature>
<keyword evidence="7" id="KW-0472">Membrane</keyword>
<sequence length="736" mass="80692">MDVYEEALVNVLMPEGAPVSWQESEEFSPYIQRLASCGLNKLSSECENLKEEEAAVLEQTKELAYKEYLTFIHAADCSKSMVTQLGALEQQLSRTSDSVSGLHDTLAKFVSSSRALLTSRHLNTTTLAKHTQLLEILELSQLLDTCVRNNYHDEALEIIAYVRRLEKKHGHIPIVKSIVREVQASSQQMLSQLLAQLRTDTSLPLCLKIVGLIRTLDVFTECQLRIKFLHARDAWLTAALRGIPHHDPYQHLSKSMECARVHVFDIVTQYRSIFSDDETRFSALHDHDTSLHAILQSWILHKVSRLLSMLRRELLKGGIAGSNLESLLAQCTFFGQSLSRIGADFRPLLPDIFQEAATRQLERDIRTANHKFDESLSAFSLLDAFPVMTAPPQLHTQGSSSRPPLALLEFPPLGHYVNSLVVAFNTLRLCCFTALLPTLLSLLTASLSKVVRSLVELQQVECAGFSTAETASFSRLCSVVCDVLLPYLNTVIRALYPLQHLAGITGTTVLQLSKANFGQLNIAVIVKPLQEFLPSQPTTADDLLSEVLDDLLSPSTEDNIAPSTGDRPQPEGDLSTQVVHSTSNEQTSEQTVKQQLDEQHPDGAAEQQTSLETRTAELAAAVMDIDLNSSTTDSKDPTVTGHDIVHSSTTTTTRQSPVTEKESAPDITSTDSPIPVPNSNLAVTSSIETGASSSVAQEHVATVNNLISEAIAPTAGVSSESVTGVKDENNTTSTFH</sequence>
<keyword evidence="6" id="KW-0333">Golgi apparatus</keyword>
<evidence type="ECO:0000256" key="2">
    <source>
        <dbReference type="ARBA" id="ARBA00006419"/>
    </source>
</evidence>
<dbReference type="GO" id="GO:0017119">
    <property type="term" value="C:Golgi transport complex"/>
    <property type="evidence" value="ECO:0007669"/>
    <property type="project" value="InterPro"/>
</dbReference>
<dbReference type="AlphaFoldDB" id="A0A2P2I3N7"/>
<evidence type="ECO:0000256" key="9">
    <source>
        <dbReference type="SAM" id="MobiDB-lite"/>
    </source>
</evidence>
<dbReference type="GO" id="GO:0015031">
    <property type="term" value="P:protein transport"/>
    <property type="evidence" value="ECO:0007669"/>
    <property type="project" value="UniProtKB-KW"/>
</dbReference>
<evidence type="ECO:0000256" key="8">
    <source>
        <dbReference type="ARBA" id="ARBA00031347"/>
    </source>
</evidence>
<feature type="compositionally biased region" description="Polar residues" evidence="9">
    <location>
        <begin position="574"/>
        <end position="594"/>
    </location>
</feature>
<dbReference type="PANTHER" id="PTHR21311">
    <property type="entry name" value="CONSERVED OLIGOMERIC GOLGI COMPLEX COMPONENT 8"/>
    <property type="match status" value="1"/>
</dbReference>
<organism evidence="10">
    <name type="scientific">Hirondellea gigas</name>
    <dbReference type="NCBI Taxonomy" id="1518452"/>
    <lineage>
        <taxon>Eukaryota</taxon>
        <taxon>Metazoa</taxon>
        <taxon>Ecdysozoa</taxon>
        <taxon>Arthropoda</taxon>
        <taxon>Crustacea</taxon>
        <taxon>Multicrustacea</taxon>
        <taxon>Malacostraca</taxon>
        <taxon>Eumalacostraca</taxon>
        <taxon>Peracarida</taxon>
        <taxon>Amphipoda</taxon>
        <taxon>Amphilochidea</taxon>
        <taxon>Lysianassida</taxon>
        <taxon>Lysianassidira</taxon>
        <taxon>Lysianassoidea</taxon>
        <taxon>Lysianassidae</taxon>
        <taxon>Hirondellea</taxon>
    </lineage>
</organism>
<accession>A0A2P2I3N7</accession>
<feature type="compositionally biased region" description="Polar residues" evidence="9">
    <location>
        <begin position="666"/>
        <end position="681"/>
    </location>
</feature>
<proteinExistence type="evidence at transcript level"/>
<evidence type="ECO:0000256" key="6">
    <source>
        <dbReference type="ARBA" id="ARBA00023034"/>
    </source>
</evidence>
<feature type="region of interest" description="Disordered" evidence="9">
    <location>
        <begin position="715"/>
        <end position="736"/>
    </location>
</feature>
<keyword evidence="5" id="KW-0653">Protein transport</keyword>
<name>A0A2P2I3N7_9CRUS</name>
<dbReference type="InterPro" id="IPR016159">
    <property type="entry name" value="Cullin_repeat-like_dom_sf"/>
</dbReference>
<dbReference type="GO" id="GO:0000139">
    <property type="term" value="C:Golgi membrane"/>
    <property type="evidence" value="ECO:0007669"/>
    <property type="project" value="UniProtKB-SubCell"/>
</dbReference>
<evidence type="ECO:0000256" key="7">
    <source>
        <dbReference type="ARBA" id="ARBA00023136"/>
    </source>
</evidence>
<keyword evidence="4" id="KW-0813">Transport</keyword>
<evidence type="ECO:0000256" key="3">
    <source>
        <dbReference type="ARBA" id="ARBA00020983"/>
    </source>
</evidence>
<comment type="similarity">
    <text evidence="2">Belongs to the COG8 family.</text>
</comment>
<evidence type="ECO:0000313" key="10">
    <source>
        <dbReference type="EMBL" id="LAB68644.1"/>
    </source>
</evidence>
<evidence type="ECO:0000256" key="4">
    <source>
        <dbReference type="ARBA" id="ARBA00022448"/>
    </source>
</evidence>
<reference evidence="10" key="1">
    <citation type="journal article" date="2018" name="Biosci. Biotechnol. Biochem.">
        <title>Polysaccharide hydrolase of the hadal zone amphipods Hirondellea gigas.</title>
        <authorList>
            <person name="Kobayashi H."/>
            <person name="Nagahama T."/>
            <person name="Arai W."/>
            <person name="Sasagawa Y."/>
            <person name="Umeda M."/>
            <person name="Hayashi T."/>
            <person name="Nikaido I."/>
            <person name="Watanabe H."/>
            <person name="Oguri K."/>
            <person name="Kitazato H."/>
            <person name="Fujioka K."/>
            <person name="Kido Y."/>
            <person name="Takami H."/>
        </authorList>
    </citation>
    <scope>NUCLEOTIDE SEQUENCE</scope>
    <source>
        <tissue evidence="10">Whole body</tissue>
    </source>
</reference>
<protein>
    <recommendedName>
        <fullName evidence="3">Conserved oligomeric Golgi complex subunit 8</fullName>
    </recommendedName>
    <alternativeName>
        <fullName evidence="8">Component of oligomeric Golgi complex 8</fullName>
    </alternativeName>
</protein>
<comment type="subcellular location">
    <subcellularLocation>
        <location evidence="1">Golgi apparatus membrane</location>
        <topology evidence="1">Peripheral membrane protein</topology>
    </subcellularLocation>
</comment>
<dbReference type="Pfam" id="PF04124">
    <property type="entry name" value="Dor1"/>
    <property type="match status" value="1"/>
</dbReference>
<dbReference type="InterPro" id="IPR007255">
    <property type="entry name" value="COG8"/>
</dbReference>
<feature type="region of interest" description="Disordered" evidence="9">
    <location>
        <begin position="628"/>
        <end position="681"/>
    </location>
</feature>
<evidence type="ECO:0000256" key="5">
    <source>
        <dbReference type="ARBA" id="ARBA00022927"/>
    </source>
</evidence>
<dbReference type="GO" id="GO:0006891">
    <property type="term" value="P:intra-Golgi vesicle-mediated transport"/>
    <property type="evidence" value="ECO:0007669"/>
    <property type="project" value="TreeGrafter"/>
</dbReference>
<evidence type="ECO:0000256" key="1">
    <source>
        <dbReference type="ARBA" id="ARBA00004395"/>
    </source>
</evidence>